<dbReference type="InterPro" id="IPR013762">
    <property type="entry name" value="Integrase-like_cat_sf"/>
</dbReference>
<dbReference type="GO" id="GO:0015074">
    <property type="term" value="P:DNA integration"/>
    <property type="evidence" value="ECO:0007669"/>
    <property type="project" value="InterPro"/>
</dbReference>
<dbReference type="InterPro" id="IPR011010">
    <property type="entry name" value="DNA_brk_join_enz"/>
</dbReference>
<gene>
    <name evidence="2" type="ORF">VCO01S_09550</name>
</gene>
<evidence type="ECO:0000256" key="1">
    <source>
        <dbReference type="ARBA" id="ARBA00023172"/>
    </source>
</evidence>
<dbReference type="GO" id="GO:0006310">
    <property type="term" value="P:DNA recombination"/>
    <property type="evidence" value="ECO:0007669"/>
    <property type="project" value="UniProtKB-KW"/>
</dbReference>
<evidence type="ECO:0008006" key="4">
    <source>
        <dbReference type="Google" id="ProtNLM"/>
    </source>
</evidence>
<keyword evidence="3" id="KW-1185">Reference proteome</keyword>
<protein>
    <recommendedName>
        <fullName evidence="4">Tyr recombinase domain-containing protein</fullName>
    </recommendedName>
</protein>
<proteinExistence type="predicted"/>
<dbReference type="AlphaFoldDB" id="A0A4Y3IL76"/>
<organism evidence="2 3">
    <name type="scientific">Vibrio comitans NBRC 102076</name>
    <dbReference type="NCBI Taxonomy" id="1219078"/>
    <lineage>
        <taxon>Bacteria</taxon>
        <taxon>Pseudomonadati</taxon>
        <taxon>Pseudomonadota</taxon>
        <taxon>Gammaproteobacteria</taxon>
        <taxon>Vibrionales</taxon>
        <taxon>Vibrionaceae</taxon>
        <taxon>Vibrio</taxon>
    </lineage>
</organism>
<dbReference type="GO" id="GO:0003677">
    <property type="term" value="F:DNA binding"/>
    <property type="evidence" value="ECO:0007669"/>
    <property type="project" value="InterPro"/>
</dbReference>
<reference evidence="2 3" key="1">
    <citation type="submission" date="2019-06" db="EMBL/GenBank/DDBJ databases">
        <title>Whole genome shotgun sequence of Vibrio comitans NBRC 102076.</title>
        <authorList>
            <person name="Hosoyama A."/>
            <person name="Uohara A."/>
            <person name="Ohji S."/>
            <person name="Ichikawa N."/>
        </authorList>
    </citation>
    <scope>NUCLEOTIDE SEQUENCE [LARGE SCALE GENOMIC DNA]</scope>
    <source>
        <strain evidence="2 3">NBRC 102076</strain>
    </source>
</reference>
<name>A0A4Y3IL76_9VIBR</name>
<evidence type="ECO:0000313" key="2">
    <source>
        <dbReference type="EMBL" id="GEA59762.1"/>
    </source>
</evidence>
<accession>A0A4Y3IL76</accession>
<dbReference type="EMBL" id="BJLH01000004">
    <property type="protein sequence ID" value="GEA59762.1"/>
    <property type="molecule type" value="Genomic_DNA"/>
</dbReference>
<dbReference type="SUPFAM" id="SSF56349">
    <property type="entry name" value="DNA breaking-rejoining enzymes"/>
    <property type="match status" value="1"/>
</dbReference>
<dbReference type="Proteomes" id="UP000318242">
    <property type="component" value="Unassembled WGS sequence"/>
</dbReference>
<sequence>MQFLTDRAVCVGQKQLDMDRQAIQSLLRYNGELEQKQTLEVIETELDEVTHSRAYLDEQIDLVQQAQSDKHSLTTRIAAAAGFRAHEPGTLLPKDEREPDFREAHSEHRFAGQEDWVAYTVIGKGGLCREARLPKELADELEARRLEKPIWRIDRGIPYKTYYDIGFGKQWSDSFSKASTRVLNWSHGAHGLRHTYAQKRMEELMRYCCYEEALKAVSQELGHLRPDITLAYLR</sequence>
<evidence type="ECO:0000313" key="3">
    <source>
        <dbReference type="Proteomes" id="UP000318242"/>
    </source>
</evidence>
<comment type="caution">
    <text evidence="2">The sequence shown here is derived from an EMBL/GenBank/DDBJ whole genome shotgun (WGS) entry which is preliminary data.</text>
</comment>
<dbReference type="Gene3D" id="1.10.443.10">
    <property type="entry name" value="Intergrase catalytic core"/>
    <property type="match status" value="1"/>
</dbReference>
<keyword evidence="1" id="KW-0233">DNA recombination</keyword>